<name>A0ABN9EMJ9_9NEOB</name>
<accession>A0ABN9EMJ9</accession>
<keyword evidence="2" id="KW-1185">Reference proteome</keyword>
<gene>
    <name evidence="1" type="ORF">SPARVUS_LOCUS10277397</name>
</gene>
<reference evidence="1" key="1">
    <citation type="submission" date="2023-05" db="EMBL/GenBank/DDBJ databases">
        <authorList>
            <person name="Stuckert A."/>
        </authorList>
    </citation>
    <scope>NUCLEOTIDE SEQUENCE</scope>
</reference>
<protein>
    <submittedName>
        <fullName evidence="1">Uncharacterized protein</fullName>
    </submittedName>
</protein>
<sequence>MTQQLTGTADNWQLSENRSALIIWALRNSAQQCHPPVPSSAAHQCPSLLHISTPSLVPPHQCCLSVLPVSAASSTHISEGEKLPVSKIL</sequence>
<evidence type="ECO:0000313" key="2">
    <source>
        <dbReference type="Proteomes" id="UP001162483"/>
    </source>
</evidence>
<dbReference type="Proteomes" id="UP001162483">
    <property type="component" value="Unassembled WGS sequence"/>
</dbReference>
<comment type="caution">
    <text evidence="1">The sequence shown here is derived from an EMBL/GenBank/DDBJ whole genome shotgun (WGS) entry which is preliminary data.</text>
</comment>
<evidence type="ECO:0000313" key="1">
    <source>
        <dbReference type="EMBL" id="CAI9585848.1"/>
    </source>
</evidence>
<dbReference type="EMBL" id="CATNWA010015693">
    <property type="protein sequence ID" value="CAI9585848.1"/>
    <property type="molecule type" value="Genomic_DNA"/>
</dbReference>
<proteinExistence type="predicted"/>
<organism evidence="1 2">
    <name type="scientific">Staurois parvus</name>
    <dbReference type="NCBI Taxonomy" id="386267"/>
    <lineage>
        <taxon>Eukaryota</taxon>
        <taxon>Metazoa</taxon>
        <taxon>Chordata</taxon>
        <taxon>Craniata</taxon>
        <taxon>Vertebrata</taxon>
        <taxon>Euteleostomi</taxon>
        <taxon>Amphibia</taxon>
        <taxon>Batrachia</taxon>
        <taxon>Anura</taxon>
        <taxon>Neobatrachia</taxon>
        <taxon>Ranoidea</taxon>
        <taxon>Ranidae</taxon>
        <taxon>Staurois</taxon>
    </lineage>
</organism>